<dbReference type="Proteomes" id="UP000295578">
    <property type="component" value="Unassembled WGS sequence"/>
</dbReference>
<dbReference type="RefSeq" id="WP_132196346.1">
    <property type="nucleotide sequence ID" value="NZ_SMKY01000033.1"/>
</dbReference>
<dbReference type="SUPFAM" id="SSF57938">
    <property type="entry name" value="DnaJ/Hsp40 cysteine-rich domain"/>
    <property type="match status" value="2"/>
</dbReference>
<keyword evidence="3" id="KW-1185">Reference proteome</keyword>
<dbReference type="OrthoDB" id="3480839at2"/>
<dbReference type="Gene3D" id="2.60.260.20">
    <property type="entry name" value="Urease metallochaperone UreE, N-terminal domain"/>
    <property type="match status" value="1"/>
</dbReference>
<dbReference type="InterPro" id="IPR001623">
    <property type="entry name" value="DnaJ_domain"/>
</dbReference>
<organism evidence="2 3">
    <name type="scientific">Actinomadura darangshiensis</name>
    <dbReference type="NCBI Taxonomy" id="705336"/>
    <lineage>
        <taxon>Bacteria</taxon>
        <taxon>Bacillati</taxon>
        <taxon>Actinomycetota</taxon>
        <taxon>Actinomycetes</taxon>
        <taxon>Streptosporangiales</taxon>
        <taxon>Thermomonosporaceae</taxon>
        <taxon>Actinomadura</taxon>
    </lineage>
</organism>
<dbReference type="AlphaFoldDB" id="A0A4R5BHC1"/>
<protein>
    <submittedName>
        <fullName evidence="2">J domain-containing protein</fullName>
    </submittedName>
</protein>
<dbReference type="PANTHER" id="PTHR43096:SF48">
    <property type="entry name" value="CHAPERONE PROTEIN DNAJ"/>
    <property type="match status" value="1"/>
</dbReference>
<dbReference type="PROSITE" id="PS50076">
    <property type="entry name" value="DNAJ_2"/>
    <property type="match status" value="1"/>
</dbReference>
<dbReference type="InterPro" id="IPR036869">
    <property type="entry name" value="J_dom_sf"/>
</dbReference>
<dbReference type="Pfam" id="PF00226">
    <property type="entry name" value="DnaJ"/>
    <property type="match status" value="1"/>
</dbReference>
<comment type="caution">
    <text evidence="2">The sequence shown here is derived from an EMBL/GenBank/DDBJ whole genome shotgun (WGS) entry which is preliminary data.</text>
</comment>
<evidence type="ECO:0000313" key="3">
    <source>
        <dbReference type="Proteomes" id="UP000295578"/>
    </source>
</evidence>
<dbReference type="SMART" id="SM00271">
    <property type="entry name" value="DnaJ"/>
    <property type="match status" value="2"/>
</dbReference>
<dbReference type="GO" id="GO:0042026">
    <property type="term" value="P:protein refolding"/>
    <property type="evidence" value="ECO:0007669"/>
    <property type="project" value="TreeGrafter"/>
</dbReference>
<sequence>MTRDYYAVLGVLRDASQEQIKAARRIRLREAHPDANPGDPTAVERFHLVYKAGEILGHPERRRMYDDSLREDTTAFGGRVQCRTCHGTGRLPDPCFRCDGKGWRSATPPSRERGQTCYEVLGVAQDASAAQITEAYRNIVRVEGKPIPERVKSAFSRIGDPRRRAGYDRGLGMTTNGRAGEIDVHVSRRVARQGAASHDFTVPDRDLCPHCEGVGRIMLPCHNCEGRGYWRWGGSATKCDACSGRGTDERACFNCSFSGWVDVTRTLTGPIPAGSTENSRITVRDDLLGVVTLRLALVPDFARSSE</sequence>
<gene>
    <name evidence="2" type="ORF">E1293_10355</name>
</gene>
<accession>A0A4R5BHC1</accession>
<dbReference type="InterPro" id="IPR036410">
    <property type="entry name" value="HSP_DnaJ_Cys-rich_dom_sf"/>
</dbReference>
<dbReference type="EMBL" id="SMKY01000033">
    <property type="protein sequence ID" value="TDD85881.1"/>
    <property type="molecule type" value="Genomic_DNA"/>
</dbReference>
<dbReference type="PANTHER" id="PTHR43096">
    <property type="entry name" value="DNAJ HOMOLOG 1, MITOCHONDRIAL-RELATED"/>
    <property type="match status" value="1"/>
</dbReference>
<dbReference type="CDD" id="cd06257">
    <property type="entry name" value="DnaJ"/>
    <property type="match status" value="2"/>
</dbReference>
<feature type="domain" description="J" evidence="1">
    <location>
        <begin position="4"/>
        <end position="69"/>
    </location>
</feature>
<name>A0A4R5BHC1_9ACTN</name>
<dbReference type="Gene3D" id="2.10.230.10">
    <property type="entry name" value="Heat shock protein DnaJ, cysteine-rich domain"/>
    <property type="match status" value="1"/>
</dbReference>
<dbReference type="GO" id="GO:0051082">
    <property type="term" value="F:unfolded protein binding"/>
    <property type="evidence" value="ECO:0007669"/>
    <property type="project" value="TreeGrafter"/>
</dbReference>
<proteinExistence type="predicted"/>
<dbReference type="GO" id="GO:0005737">
    <property type="term" value="C:cytoplasm"/>
    <property type="evidence" value="ECO:0007669"/>
    <property type="project" value="TreeGrafter"/>
</dbReference>
<evidence type="ECO:0000313" key="2">
    <source>
        <dbReference type="EMBL" id="TDD85881.1"/>
    </source>
</evidence>
<dbReference type="SUPFAM" id="SSF46565">
    <property type="entry name" value="Chaperone J-domain"/>
    <property type="match status" value="2"/>
</dbReference>
<reference evidence="2 3" key="1">
    <citation type="submission" date="2019-03" db="EMBL/GenBank/DDBJ databases">
        <title>Draft genome sequences of novel Actinobacteria.</title>
        <authorList>
            <person name="Sahin N."/>
            <person name="Ay H."/>
            <person name="Saygin H."/>
        </authorList>
    </citation>
    <scope>NUCLEOTIDE SEQUENCE [LARGE SCALE GENOMIC DNA]</scope>
    <source>
        <strain evidence="2 3">DSM 45941</strain>
    </source>
</reference>
<dbReference type="PRINTS" id="PR00625">
    <property type="entry name" value="JDOMAIN"/>
</dbReference>
<evidence type="ECO:0000259" key="1">
    <source>
        <dbReference type="PROSITE" id="PS50076"/>
    </source>
</evidence>
<dbReference type="Gene3D" id="1.10.287.110">
    <property type="entry name" value="DnaJ domain"/>
    <property type="match status" value="2"/>
</dbReference>